<dbReference type="InterPro" id="IPR002126">
    <property type="entry name" value="Cadherin-like_dom"/>
</dbReference>
<proteinExistence type="predicted"/>
<accession>A0A8S2YQK7</accession>
<dbReference type="AlphaFoldDB" id="A0A8S2YQK7"/>
<keyword evidence="3" id="KW-0106">Calcium</keyword>
<dbReference type="PANTHER" id="PTHR24026">
    <property type="entry name" value="FAT ATYPICAL CADHERIN-RELATED"/>
    <property type="match status" value="1"/>
</dbReference>
<dbReference type="InterPro" id="IPR015919">
    <property type="entry name" value="Cadherin-like_sf"/>
</dbReference>
<comment type="caution">
    <text evidence="5">The sequence shown here is derived from an EMBL/GenBank/DDBJ whole genome shotgun (WGS) entry which is preliminary data.</text>
</comment>
<dbReference type="EMBL" id="CAJOBJ010097527">
    <property type="protein sequence ID" value="CAF4571616.1"/>
    <property type="molecule type" value="Genomic_DNA"/>
</dbReference>
<feature type="domain" description="Cadherin" evidence="4">
    <location>
        <begin position="160"/>
        <end position="235"/>
    </location>
</feature>
<feature type="domain" description="Cadherin" evidence="4">
    <location>
        <begin position="242"/>
        <end position="342"/>
    </location>
</feature>
<evidence type="ECO:0000313" key="5">
    <source>
        <dbReference type="EMBL" id="CAF4571616.1"/>
    </source>
</evidence>
<sequence length="351" mass="41428">MSFFVHRFPRIECLSPSIVNYEFIDSSIPLNINQRTGQISSSTNQCTNLHEVLIKCYDVFDKTKHAYAKIIFNQICLKNSIKTTNIGWINRIGEDRRKRINYQQEKISMTQLNRHRRQQSVQPPSRITIRFNESYIGSISEIKYCREQTSKDHLEQTFQFPVKYESFLRERLQINEKGLLSVLRPFDYENFQTVTFQFHCLILEQQNGGMNLTRVNKTEDIQLIIDDINDEPPRWIMDEPYQYGTYFGYVEKSARPETSVFRFKAFDPDTTSKLTYEIVQGDKNLFHLSSDGTLTTHSNQQLLSPTYNLTVRAIDLNSQVLSMSRSNEAHLVIRTDRFEPKFFKERYIFNV</sequence>
<dbReference type="PANTHER" id="PTHR24026:SF126">
    <property type="entry name" value="PROTOCADHERIN FAT 4"/>
    <property type="match status" value="1"/>
</dbReference>
<feature type="non-terminal residue" evidence="5">
    <location>
        <position position="1"/>
    </location>
</feature>
<dbReference type="GO" id="GO:0005509">
    <property type="term" value="F:calcium ion binding"/>
    <property type="evidence" value="ECO:0007669"/>
    <property type="project" value="UniProtKB-UniRule"/>
</dbReference>
<protein>
    <recommendedName>
        <fullName evidence="4">Cadherin domain-containing protein</fullName>
    </recommendedName>
</protein>
<evidence type="ECO:0000313" key="6">
    <source>
        <dbReference type="Proteomes" id="UP000681720"/>
    </source>
</evidence>
<keyword evidence="2" id="KW-1133">Transmembrane helix</keyword>
<dbReference type="GO" id="GO:0005886">
    <property type="term" value="C:plasma membrane"/>
    <property type="evidence" value="ECO:0007669"/>
    <property type="project" value="UniProtKB-SubCell"/>
</dbReference>
<evidence type="ECO:0000256" key="1">
    <source>
        <dbReference type="ARBA" id="ARBA00022692"/>
    </source>
</evidence>
<gene>
    <name evidence="5" type="ORF">GIL414_LOCUS37693</name>
</gene>
<dbReference type="CDD" id="cd11304">
    <property type="entry name" value="Cadherin_repeat"/>
    <property type="match status" value="1"/>
</dbReference>
<reference evidence="5" key="1">
    <citation type="submission" date="2021-02" db="EMBL/GenBank/DDBJ databases">
        <authorList>
            <person name="Nowell W R."/>
        </authorList>
    </citation>
    <scope>NUCLEOTIDE SEQUENCE</scope>
</reference>
<keyword evidence="1" id="KW-0812">Transmembrane</keyword>
<evidence type="ECO:0000259" key="4">
    <source>
        <dbReference type="PROSITE" id="PS50268"/>
    </source>
</evidence>
<evidence type="ECO:0000256" key="3">
    <source>
        <dbReference type="PROSITE-ProRule" id="PRU00043"/>
    </source>
</evidence>
<dbReference type="Gene3D" id="2.60.40.60">
    <property type="entry name" value="Cadherins"/>
    <property type="match status" value="1"/>
</dbReference>
<dbReference type="SUPFAM" id="SSF49313">
    <property type="entry name" value="Cadherin-like"/>
    <property type="match status" value="1"/>
</dbReference>
<dbReference type="GO" id="GO:0007156">
    <property type="term" value="P:homophilic cell adhesion via plasma membrane adhesion molecules"/>
    <property type="evidence" value="ECO:0007669"/>
    <property type="project" value="InterPro"/>
</dbReference>
<dbReference type="PROSITE" id="PS50268">
    <property type="entry name" value="CADHERIN_2"/>
    <property type="match status" value="2"/>
</dbReference>
<keyword evidence="2" id="KW-0472">Membrane</keyword>
<name>A0A8S2YQK7_9BILA</name>
<dbReference type="Proteomes" id="UP000681720">
    <property type="component" value="Unassembled WGS sequence"/>
</dbReference>
<evidence type="ECO:0000256" key="2">
    <source>
        <dbReference type="ARBA" id="ARBA00022989"/>
    </source>
</evidence>
<organism evidence="5 6">
    <name type="scientific">Rotaria magnacalcarata</name>
    <dbReference type="NCBI Taxonomy" id="392030"/>
    <lineage>
        <taxon>Eukaryota</taxon>
        <taxon>Metazoa</taxon>
        <taxon>Spiralia</taxon>
        <taxon>Gnathifera</taxon>
        <taxon>Rotifera</taxon>
        <taxon>Eurotatoria</taxon>
        <taxon>Bdelloidea</taxon>
        <taxon>Philodinida</taxon>
        <taxon>Philodinidae</taxon>
        <taxon>Rotaria</taxon>
    </lineage>
</organism>